<dbReference type="Proteomes" id="UP000600363">
    <property type="component" value="Unassembled WGS sequence"/>
</dbReference>
<dbReference type="FunFam" id="3.40.50.280:FF:000003">
    <property type="entry name" value="Dimethylamine methyltransferase corrinoid protein"/>
    <property type="match status" value="1"/>
</dbReference>
<evidence type="ECO:0000256" key="3">
    <source>
        <dbReference type="ARBA" id="ARBA00023285"/>
    </source>
</evidence>
<organism evidence="6 7">
    <name type="scientific">Methermicoccus shengliensis</name>
    <dbReference type="NCBI Taxonomy" id="660064"/>
    <lineage>
        <taxon>Archaea</taxon>
        <taxon>Methanobacteriati</taxon>
        <taxon>Methanobacteriota</taxon>
        <taxon>Stenosarchaea group</taxon>
        <taxon>Methanomicrobia</taxon>
        <taxon>Methanosarcinales</taxon>
        <taxon>Methermicoccaceae</taxon>
        <taxon>Methermicoccus</taxon>
    </lineage>
</organism>
<keyword evidence="3" id="KW-0170">Cobalt</keyword>
<dbReference type="GO" id="GO:0050667">
    <property type="term" value="P:homocysteine metabolic process"/>
    <property type="evidence" value="ECO:0007669"/>
    <property type="project" value="TreeGrafter"/>
</dbReference>
<comment type="caution">
    <text evidence="6">The sequence shown here is derived from an EMBL/GenBank/DDBJ whole genome shotgun (WGS) entry which is preliminary data.</text>
</comment>
<dbReference type="InterPro" id="IPR012741">
    <property type="entry name" value="Corrinoid_p"/>
</dbReference>
<evidence type="ECO:0000259" key="5">
    <source>
        <dbReference type="PROSITE" id="PS51337"/>
    </source>
</evidence>
<dbReference type="Gene3D" id="1.10.1240.10">
    <property type="entry name" value="Methionine synthase domain"/>
    <property type="match status" value="1"/>
</dbReference>
<comment type="similarity">
    <text evidence="1">Belongs to the methylamine corrinoid protein family.</text>
</comment>
<proteinExistence type="inferred from homology"/>
<dbReference type="GO" id="GO:0050897">
    <property type="term" value="F:cobalt ion binding"/>
    <property type="evidence" value="ECO:0007669"/>
    <property type="project" value="InterPro"/>
</dbReference>
<protein>
    <submittedName>
        <fullName evidence="6">Dimethylamine corrinoid protein 3</fullName>
    </submittedName>
</protein>
<dbReference type="PANTHER" id="PTHR45833:SF1">
    <property type="entry name" value="METHIONINE SYNTHASE"/>
    <property type="match status" value="1"/>
</dbReference>
<dbReference type="InterPro" id="IPR006158">
    <property type="entry name" value="Cobalamin-bd"/>
</dbReference>
<dbReference type="SUPFAM" id="SSF47644">
    <property type="entry name" value="Methionine synthase domain"/>
    <property type="match status" value="1"/>
</dbReference>
<feature type="domain" description="B12-binding N-terminal" evidence="5">
    <location>
        <begin position="1"/>
        <end position="91"/>
    </location>
</feature>
<dbReference type="Pfam" id="PF02310">
    <property type="entry name" value="B12-binding"/>
    <property type="match status" value="1"/>
</dbReference>
<dbReference type="Pfam" id="PF02607">
    <property type="entry name" value="B12-binding_2"/>
    <property type="match status" value="1"/>
</dbReference>
<evidence type="ECO:0000313" key="6">
    <source>
        <dbReference type="EMBL" id="HIH69918.1"/>
    </source>
</evidence>
<gene>
    <name evidence="6" type="ORF">HA299_04815</name>
</gene>
<dbReference type="SMART" id="SM01018">
    <property type="entry name" value="B12-binding_2"/>
    <property type="match status" value="1"/>
</dbReference>
<reference evidence="6" key="1">
    <citation type="journal article" date="2020" name="bioRxiv">
        <title>A rank-normalized archaeal taxonomy based on genome phylogeny resolves widespread incomplete and uneven classifications.</title>
        <authorList>
            <person name="Rinke C."/>
            <person name="Chuvochina M."/>
            <person name="Mussig A.J."/>
            <person name="Chaumeil P.-A."/>
            <person name="Waite D.W."/>
            <person name="Whitman W.B."/>
            <person name="Parks D.H."/>
            <person name="Hugenholtz P."/>
        </authorList>
    </citation>
    <scope>NUCLEOTIDE SEQUENCE</scope>
    <source>
        <strain evidence="6">UBA12518</strain>
    </source>
</reference>
<dbReference type="PANTHER" id="PTHR45833">
    <property type="entry name" value="METHIONINE SYNTHASE"/>
    <property type="match status" value="1"/>
</dbReference>
<dbReference type="PROSITE" id="PS51337">
    <property type="entry name" value="B12_BINDING_NTER"/>
    <property type="match status" value="1"/>
</dbReference>
<name>A0A832VXN6_9EURY</name>
<dbReference type="GO" id="GO:0015948">
    <property type="term" value="P:methanogenesis"/>
    <property type="evidence" value="ECO:0007669"/>
    <property type="project" value="InterPro"/>
</dbReference>
<dbReference type="GO" id="GO:0046653">
    <property type="term" value="P:tetrahydrofolate metabolic process"/>
    <property type="evidence" value="ECO:0007669"/>
    <property type="project" value="TreeGrafter"/>
</dbReference>
<dbReference type="RefSeq" id="WP_276624468.1">
    <property type="nucleotide sequence ID" value="NZ_DUIH01000016.1"/>
</dbReference>
<dbReference type="InterPro" id="IPR003759">
    <property type="entry name" value="Cbl-bd_cap"/>
</dbReference>
<dbReference type="InterPro" id="IPR050554">
    <property type="entry name" value="Met_Synthase/Corrinoid"/>
</dbReference>
<dbReference type="GO" id="GO:0005829">
    <property type="term" value="C:cytosol"/>
    <property type="evidence" value="ECO:0007669"/>
    <property type="project" value="TreeGrafter"/>
</dbReference>
<dbReference type="SUPFAM" id="SSF52242">
    <property type="entry name" value="Cobalamin (vitamin B12)-binding domain"/>
    <property type="match status" value="1"/>
</dbReference>
<dbReference type="CDD" id="cd02070">
    <property type="entry name" value="corrinoid_protein_B12-BD"/>
    <property type="match status" value="1"/>
</dbReference>
<evidence type="ECO:0000256" key="2">
    <source>
        <dbReference type="ARBA" id="ARBA00022723"/>
    </source>
</evidence>
<accession>A0A832VXN6</accession>
<dbReference type="Gene3D" id="3.40.50.280">
    <property type="entry name" value="Cobalamin-binding domain"/>
    <property type="match status" value="1"/>
</dbReference>
<evidence type="ECO:0000259" key="4">
    <source>
        <dbReference type="PROSITE" id="PS51332"/>
    </source>
</evidence>
<evidence type="ECO:0000313" key="7">
    <source>
        <dbReference type="Proteomes" id="UP000600363"/>
    </source>
</evidence>
<dbReference type="PROSITE" id="PS51332">
    <property type="entry name" value="B12_BINDING"/>
    <property type="match status" value="1"/>
</dbReference>
<dbReference type="InterPro" id="IPR036724">
    <property type="entry name" value="Cobalamin-bd_sf"/>
</dbReference>
<sequence>MASKEEILQKAKNAIESFNKDEAVAAAKEALDANIDPVEVITVLTEGMREVGDKFDKGEYFLPHVMAASEAMKVAVAVVEPALKAGAKAGDKLGTVVIGTVEGDIHSIGKDIVATMLGIAGFEVHDLGRDVPVTEFAAKAKEVNADIVGSSALMTTTMLNQERVEEELKKAGIRDKVKTMVGGAPITQEWADKVGADAYAESATEAVVVAKKLMASLKEVKGA</sequence>
<dbReference type="AlphaFoldDB" id="A0A832VXN6"/>
<dbReference type="GO" id="GO:0008705">
    <property type="term" value="F:methionine synthase activity"/>
    <property type="evidence" value="ECO:0007669"/>
    <property type="project" value="TreeGrafter"/>
</dbReference>
<dbReference type="GO" id="GO:0031419">
    <property type="term" value="F:cobalamin binding"/>
    <property type="evidence" value="ECO:0007669"/>
    <property type="project" value="InterPro"/>
</dbReference>
<dbReference type="EMBL" id="DUIH01000016">
    <property type="protein sequence ID" value="HIH69918.1"/>
    <property type="molecule type" value="Genomic_DNA"/>
</dbReference>
<keyword evidence="2" id="KW-0479">Metal-binding</keyword>
<dbReference type="NCBIfam" id="TIGR02370">
    <property type="entry name" value="pyl_corrinoid"/>
    <property type="match status" value="1"/>
</dbReference>
<evidence type="ECO:0000256" key="1">
    <source>
        <dbReference type="ARBA" id="ARBA00010854"/>
    </source>
</evidence>
<dbReference type="InterPro" id="IPR036594">
    <property type="entry name" value="Meth_synthase_dom"/>
</dbReference>
<feature type="domain" description="B12-binding" evidence="4">
    <location>
        <begin position="93"/>
        <end position="223"/>
    </location>
</feature>